<dbReference type="EMBL" id="JACHIV010000001">
    <property type="protein sequence ID" value="MBB5067706.1"/>
    <property type="molecule type" value="Genomic_DNA"/>
</dbReference>
<dbReference type="PANTHER" id="PTHR11662:SF399">
    <property type="entry name" value="FI19708P1-RELATED"/>
    <property type="match status" value="1"/>
</dbReference>
<accession>A0A840N6N6</accession>
<proteinExistence type="predicted"/>
<feature type="transmembrane region" description="Helical" evidence="5">
    <location>
        <begin position="203"/>
        <end position="222"/>
    </location>
</feature>
<feature type="domain" description="Major facilitator superfamily (MFS) profile" evidence="6">
    <location>
        <begin position="8"/>
        <end position="389"/>
    </location>
</feature>
<feature type="transmembrane region" description="Helical" evidence="5">
    <location>
        <begin position="74"/>
        <end position="93"/>
    </location>
</feature>
<evidence type="ECO:0000256" key="3">
    <source>
        <dbReference type="ARBA" id="ARBA00022989"/>
    </source>
</evidence>
<evidence type="ECO:0000259" key="6">
    <source>
        <dbReference type="PROSITE" id="PS50850"/>
    </source>
</evidence>
<sequence length="408" mass="42802">MHRTTRVTVALLFAAWTVDYVDRLIINVALPSIGETFGLDHGERGLVVSAFFLTYALMQIPGGLLADRYGGVRMAALALLLWSVFTGLTAFAWSFTALLAVRLCFGAAQGLFPGASVSALSARSVPEQRLTANGWMQSSNAIGALLAAVVGSALLSVWDWRIAFLAVAGLGLLVFVAVVRWMPEPLSPDLTGPRRVAGGTRRVLRSPAIWAFAVMFFAYDVVSWGISTWTTSYLVERHGLPIGAAGMVVVGPTLLGAIGIVVGGRLSDRFGGRPRRVVVPSMIAVGVLLFLLPRMPSVPLFVACVTLLGGVAGLAYLPCFSVPLRSLPAALSGAAAGVILFGGQLAGVLSPSVFGYVVEHAGYTTAFTALLVGPAVAIAVVLGVPQTTEHFLRRFDGQPVRDSAVSPG</sequence>
<dbReference type="AlphaFoldDB" id="A0A840N6N6"/>
<evidence type="ECO:0000256" key="5">
    <source>
        <dbReference type="SAM" id="Phobius"/>
    </source>
</evidence>
<dbReference type="Proteomes" id="UP000580474">
    <property type="component" value="Unassembled WGS sequence"/>
</dbReference>
<keyword evidence="8" id="KW-1185">Reference proteome</keyword>
<dbReference type="InterPro" id="IPR050382">
    <property type="entry name" value="MFS_Na/Anion_cotransporter"/>
</dbReference>
<dbReference type="GO" id="GO:0022857">
    <property type="term" value="F:transmembrane transporter activity"/>
    <property type="evidence" value="ECO:0007669"/>
    <property type="project" value="InterPro"/>
</dbReference>
<dbReference type="GO" id="GO:0005886">
    <property type="term" value="C:plasma membrane"/>
    <property type="evidence" value="ECO:0007669"/>
    <property type="project" value="UniProtKB-SubCell"/>
</dbReference>
<comment type="caution">
    <text evidence="7">The sequence shown here is derived from an EMBL/GenBank/DDBJ whole genome shotgun (WGS) entry which is preliminary data.</text>
</comment>
<evidence type="ECO:0000256" key="1">
    <source>
        <dbReference type="ARBA" id="ARBA00004651"/>
    </source>
</evidence>
<keyword evidence="3 5" id="KW-1133">Transmembrane helix</keyword>
<organism evidence="7 8">
    <name type="scientific">Saccharopolyspora gloriosae</name>
    <dbReference type="NCBI Taxonomy" id="455344"/>
    <lineage>
        <taxon>Bacteria</taxon>
        <taxon>Bacillati</taxon>
        <taxon>Actinomycetota</taxon>
        <taxon>Actinomycetes</taxon>
        <taxon>Pseudonocardiales</taxon>
        <taxon>Pseudonocardiaceae</taxon>
        <taxon>Saccharopolyspora</taxon>
    </lineage>
</organism>
<dbReference type="SUPFAM" id="SSF103473">
    <property type="entry name" value="MFS general substrate transporter"/>
    <property type="match status" value="1"/>
</dbReference>
<dbReference type="InterPro" id="IPR036259">
    <property type="entry name" value="MFS_trans_sf"/>
</dbReference>
<feature type="transmembrane region" description="Helical" evidence="5">
    <location>
        <begin position="164"/>
        <end position="182"/>
    </location>
</feature>
<dbReference type="PROSITE" id="PS50850">
    <property type="entry name" value="MFS"/>
    <property type="match status" value="1"/>
</dbReference>
<dbReference type="InterPro" id="IPR020846">
    <property type="entry name" value="MFS_dom"/>
</dbReference>
<protein>
    <submittedName>
        <fullName evidence="7">MFS family permease</fullName>
    </submittedName>
</protein>
<name>A0A840N6N6_9PSEU</name>
<keyword evidence="2 5" id="KW-0812">Transmembrane</keyword>
<feature type="transmembrane region" description="Helical" evidence="5">
    <location>
        <begin position="298"/>
        <end position="317"/>
    </location>
</feature>
<feature type="transmembrane region" description="Helical" evidence="5">
    <location>
        <begin position="361"/>
        <end position="384"/>
    </location>
</feature>
<feature type="transmembrane region" description="Helical" evidence="5">
    <location>
        <begin position="47"/>
        <end position="67"/>
    </location>
</feature>
<feature type="transmembrane region" description="Helical" evidence="5">
    <location>
        <begin position="329"/>
        <end position="349"/>
    </location>
</feature>
<dbReference type="CDD" id="cd17319">
    <property type="entry name" value="MFS_ExuT_GudP_like"/>
    <property type="match status" value="1"/>
</dbReference>
<dbReference type="InterPro" id="IPR011701">
    <property type="entry name" value="MFS"/>
</dbReference>
<dbReference type="RefSeq" id="WP_184477413.1">
    <property type="nucleotide sequence ID" value="NZ_JACHIV010000001.1"/>
</dbReference>
<dbReference type="Pfam" id="PF07690">
    <property type="entry name" value="MFS_1"/>
    <property type="match status" value="1"/>
</dbReference>
<feature type="transmembrane region" description="Helical" evidence="5">
    <location>
        <begin position="242"/>
        <end position="264"/>
    </location>
</feature>
<comment type="subcellular location">
    <subcellularLocation>
        <location evidence="1">Cell membrane</location>
        <topology evidence="1">Multi-pass membrane protein</topology>
    </subcellularLocation>
</comment>
<reference evidence="7 8" key="1">
    <citation type="submission" date="2020-08" db="EMBL/GenBank/DDBJ databases">
        <title>Sequencing the genomes of 1000 actinobacteria strains.</title>
        <authorList>
            <person name="Klenk H.-P."/>
        </authorList>
    </citation>
    <scope>NUCLEOTIDE SEQUENCE [LARGE SCALE GENOMIC DNA]</scope>
    <source>
        <strain evidence="7 8">DSM 45582</strain>
    </source>
</reference>
<dbReference type="PANTHER" id="PTHR11662">
    <property type="entry name" value="SOLUTE CARRIER FAMILY 17"/>
    <property type="match status" value="1"/>
</dbReference>
<keyword evidence="4 5" id="KW-0472">Membrane</keyword>
<evidence type="ECO:0000256" key="4">
    <source>
        <dbReference type="ARBA" id="ARBA00023136"/>
    </source>
</evidence>
<feature type="transmembrane region" description="Helical" evidence="5">
    <location>
        <begin position="276"/>
        <end position="292"/>
    </location>
</feature>
<evidence type="ECO:0000256" key="2">
    <source>
        <dbReference type="ARBA" id="ARBA00022692"/>
    </source>
</evidence>
<dbReference type="Gene3D" id="1.20.1250.20">
    <property type="entry name" value="MFS general substrate transporter like domains"/>
    <property type="match status" value="2"/>
</dbReference>
<evidence type="ECO:0000313" key="7">
    <source>
        <dbReference type="EMBL" id="MBB5067706.1"/>
    </source>
</evidence>
<gene>
    <name evidence="7" type="ORF">BJ969_000794</name>
</gene>
<evidence type="ECO:0000313" key="8">
    <source>
        <dbReference type="Proteomes" id="UP000580474"/>
    </source>
</evidence>